<accession>A0ABW5GAT5</accession>
<keyword evidence="13" id="KW-1185">Reference proteome</keyword>
<evidence type="ECO:0000256" key="4">
    <source>
        <dbReference type="ARBA" id="ARBA00022679"/>
    </source>
</evidence>
<keyword evidence="3 12" id="KW-0328">Glycosyltransferase</keyword>
<evidence type="ECO:0000256" key="6">
    <source>
        <dbReference type="ARBA" id="ARBA00022989"/>
    </source>
</evidence>
<dbReference type="Pfam" id="PF13231">
    <property type="entry name" value="PMT_2"/>
    <property type="match status" value="1"/>
</dbReference>
<evidence type="ECO:0000259" key="11">
    <source>
        <dbReference type="Pfam" id="PF24878"/>
    </source>
</evidence>
<keyword evidence="2" id="KW-1003">Cell membrane</keyword>
<evidence type="ECO:0000313" key="13">
    <source>
        <dbReference type="Proteomes" id="UP001597419"/>
    </source>
</evidence>
<reference evidence="13" key="1">
    <citation type="journal article" date="2019" name="Int. J. Syst. Evol. Microbiol.">
        <title>The Global Catalogue of Microorganisms (GCM) 10K type strain sequencing project: providing services to taxonomists for standard genome sequencing and annotation.</title>
        <authorList>
            <consortium name="The Broad Institute Genomics Platform"/>
            <consortium name="The Broad Institute Genome Sequencing Center for Infectious Disease"/>
            <person name="Wu L."/>
            <person name="Ma J."/>
        </authorList>
    </citation>
    <scope>NUCLEOTIDE SEQUENCE [LARGE SCALE GENOMIC DNA]</scope>
    <source>
        <strain evidence="13">CGMCC 4.7643</strain>
    </source>
</reference>
<protein>
    <submittedName>
        <fullName evidence="12">ArnT family glycosyltransferase</fullName>
        <ecNumber evidence="12">2.4.-.-</ecNumber>
    </submittedName>
</protein>
<keyword evidence="6 9" id="KW-1133">Transmembrane helix</keyword>
<sequence length="656" mass="67667">MSAPAMTPPYTGEPAPDRAATVRPRWVRPSVAALLLGTALLYLWNLSLNGWGNDFYAMAVQAGTQSWKAWFFGSLDPGNVVTVDKPPLSLWLMGLSGRVFGFSSWSLLLPDALAGVGSVGLLYLAVRRLAGPGAGLLAGSALALTPVAAMMFRYDNPDAVLVLLLVAGGYCVVRALEKASTKWLLLAGVAIGFGFLDKMLQAFLVLPAFVLCYLVAAPTSLGRRIRQLLAAAGAVLVSAGWWVAAVAFWPASDRPYISGSTNNSVLELAFGYNGLGRIFGNEHGGGGARDTARAGGELLRGGGGPGFGGSTGITRLFGSEFGTEASWLLPAALIGLVAGLWFTRRAPRTDRTRAALLLWGGWLVVTAVVFGSMSGIIHPYYTVALAPGIAGTLAVSTRELWRGRANLPARAVLAVMLAVTVAWSFVLMTRAASWQPWIRYTVLVLGVVAVFALLFGADRFRRLAPAVAVAGLVAALLATTSFTVATAATRHSGGTPSAGPAALAEKSRGGARTEGPARVADGRAPANGRAGAGGRGGFGETANAQVIALLKADTTSRWAAAQPSANAAASLALGSGRPVIAIGGFSGSDPAPTLAQFQRYVSAGQVHYYVAGGRGGGPGGAGRGTAGTISTWVTQHFTSMKVGGTTVYDLTKPLAK</sequence>
<name>A0ABW5GAT5_9PSEU</name>
<feature type="domain" description="Glycosyltransferase RgtA/B/C/D-like" evidence="10">
    <location>
        <begin position="84"/>
        <end position="238"/>
    </location>
</feature>
<dbReference type="Pfam" id="PF24878">
    <property type="entry name" value="YkcB_C"/>
    <property type="match status" value="1"/>
</dbReference>
<evidence type="ECO:0000256" key="3">
    <source>
        <dbReference type="ARBA" id="ARBA00022676"/>
    </source>
</evidence>
<feature type="transmembrane region" description="Helical" evidence="9">
    <location>
        <begin position="379"/>
        <end position="395"/>
    </location>
</feature>
<organism evidence="12 13">
    <name type="scientific">Amycolatopsis samaneae</name>
    <dbReference type="NCBI Taxonomy" id="664691"/>
    <lineage>
        <taxon>Bacteria</taxon>
        <taxon>Bacillati</taxon>
        <taxon>Actinomycetota</taxon>
        <taxon>Actinomycetes</taxon>
        <taxon>Pseudonocardiales</taxon>
        <taxon>Pseudonocardiaceae</taxon>
        <taxon>Amycolatopsis</taxon>
    </lineage>
</organism>
<evidence type="ECO:0000259" key="10">
    <source>
        <dbReference type="Pfam" id="PF13231"/>
    </source>
</evidence>
<feature type="transmembrane region" description="Helical" evidence="9">
    <location>
        <begin position="354"/>
        <end position="373"/>
    </location>
</feature>
<feature type="transmembrane region" description="Helical" evidence="9">
    <location>
        <begin position="202"/>
        <end position="221"/>
    </location>
</feature>
<dbReference type="RefSeq" id="WP_378214179.1">
    <property type="nucleotide sequence ID" value="NZ_BAABHG010000007.1"/>
</dbReference>
<feature type="domain" description="Putative mannosyltransferase YkcA/B-like C-terminal" evidence="11">
    <location>
        <begin position="548"/>
        <end position="636"/>
    </location>
</feature>
<keyword evidence="4 12" id="KW-0808">Transferase</keyword>
<evidence type="ECO:0000256" key="5">
    <source>
        <dbReference type="ARBA" id="ARBA00022692"/>
    </source>
</evidence>
<dbReference type="PANTHER" id="PTHR33908:SF3">
    <property type="entry name" value="UNDECAPRENYL PHOSPHATE-ALPHA-4-AMINO-4-DEOXY-L-ARABINOSE ARABINOSYL TRANSFERASE"/>
    <property type="match status" value="1"/>
</dbReference>
<feature type="transmembrane region" description="Helical" evidence="9">
    <location>
        <begin position="437"/>
        <end position="456"/>
    </location>
</feature>
<feature type="transmembrane region" description="Helical" evidence="9">
    <location>
        <begin position="26"/>
        <end position="44"/>
    </location>
</feature>
<evidence type="ECO:0000256" key="2">
    <source>
        <dbReference type="ARBA" id="ARBA00022475"/>
    </source>
</evidence>
<dbReference type="InterPro" id="IPR038731">
    <property type="entry name" value="RgtA/B/C-like"/>
</dbReference>
<keyword evidence="7 9" id="KW-0472">Membrane</keyword>
<gene>
    <name evidence="12" type="ORF">ACFSYJ_05245</name>
</gene>
<dbReference type="InterPro" id="IPR050297">
    <property type="entry name" value="LipidA_mod_glycosyltrf_83"/>
</dbReference>
<feature type="transmembrane region" description="Helical" evidence="9">
    <location>
        <begin position="159"/>
        <end position="176"/>
    </location>
</feature>
<feature type="transmembrane region" description="Helical" evidence="9">
    <location>
        <begin position="463"/>
        <end position="485"/>
    </location>
</feature>
<dbReference type="GO" id="GO:0016757">
    <property type="term" value="F:glycosyltransferase activity"/>
    <property type="evidence" value="ECO:0007669"/>
    <property type="project" value="UniProtKB-KW"/>
</dbReference>
<dbReference type="Proteomes" id="UP001597419">
    <property type="component" value="Unassembled WGS sequence"/>
</dbReference>
<feature type="transmembrane region" description="Helical" evidence="9">
    <location>
        <begin position="133"/>
        <end position="153"/>
    </location>
</feature>
<dbReference type="EMBL" id="JBHUKU010000003">
    <property type="protein sequence ID" value="MFD2457988.1"/>
    <property type="molecule type" value="Genomic_DNA"/>
</dbReference>
<proteinExistence type="predicted"/>
<feature type="transmembrane region" description="Helical" evidence="9">
    <location>
        <begin position="407"/>
        <end position="425"/>
    </location>
</feature>
<evidence type="ECO:0000256" key="9">
    <source>
        <dbReference type="SAM" id="Phobius"/>
    </source>
</evidence>
<dbReference type="InterPro" id="IPR056785">
    <property type="entry name" value="YkcA/B-like_C"/>
</dbReference>
<feature type="transmembrane region" description="Helical" evidence="9">
    <location>
        <begin position="102"/>
        <end position="126"/>
    </location>
</feature>
<keyword evidence="5 9" id="KW-0812">Transmembrane</keyword>
<feature type="transmembrane region" description="Helical" evidence="9">
    <location>
        <begin position="228"/>
        <end position="249"/>
    </location>
</feature>
<dbReference type="PANTHER" id="PTHR33908">
    <property type="entry name" value="MANNOSYLTRANSFERASE YKCB-RELATED"/>
    <property type="match status" value="1"/>
</dbReference>
<evidence type="ECO:0000313" key="12">
    <source>
        <dbReference type="EMBL" id="MFD2457988.1"/>
    </source>
</evidence>
<evidence type="ECO:0000256" key="7">
    <source>
        <dbReference type="ARBA" id="ARBA00023136"/>
    </source>
</evidence>
<evidence type="ECO:0000256" key="8">
    <source>
        <dbReference type="SAM" id="MobiDB-lite"/>
    </source>
</evidence>
<dbReference type="EC" id="2.4.-.-" evidence="12"/>
<evidence type="ECO:0000256" key="1">
    <source>
        <dbReference type="ARBA" id="ARBA00004651"/>
    </source>
</evidence>
<feature type="region of interest" description="Disordered" evidence="8">
    <location>
        <begin position="490"/>
        <end position="535"/>
    </location>
</feature>
<comment type="caution">
    <text evidence="12">The sequence shown here is derived from an EMBL/GenBank/DDBJ whole genome shotgun (WGS) entry which is preliminary data.</text>
</comment>
<feature type="transmembrane region" description="Helical" evidence="9">
    <location>
        <begin position="325"/>
        <end position="342"/>
    </location>
</feature>
<comment type="subcellular location">
    <subcellularLocation>
        <location evidence="1">Cell membrane</location>
        <topology evidence="1">Multi-pass membrane protein</topology>
    </subcellularLocation>
</comment>